<organism evidence="2 3">
    <name type="scientific">Homoserinimonas hongtaonis</name>
    <dbReference type="NCBI Taxonomy" id="2079791"/>
    <lineage>
        <taxon>Bacteria</taxon>
        <taxon>Bacillati</taxon>
        <taxon>Actinomycetota</taxon>
        <taxon>Actinomycetes</taxon>
        <taxon>Micrococcales</taxon>
        <taxon>Microbacteriaceae</taxon>
        <taxon>Homoserinimonas</taxon>
    </lineage>
</organism>
<dbReference type="PROSITE" id="PS51384">
    <property type="entry name" value="FAD_FR"/>
    <property type="match status" value="1"/>
</dbReference>
<dbReference type="PANTHER" id="PTHR30157:SF0">
    <property type="entry name" value="NADPH-DEPENDENT FERRIC-CHELATE REDUCTASE"/>
    <property type="match status" value="1"/>
</dbReference>
<dbReference type="InterPro" id="IPR017938">
    <property type="entry name" value="Riboflavin_synthase-like_b-brl"/>
</dbReference>
<feature type="domain" description="FAD-binding FR-type" evidence="1">
    <location>
        <begin position="12"/>
        <end position="140"/>
    </location>
</feature>
<gene>
    <name evidence="2" type="ORF">DF220_02775</name>
</gene>
<keyword evidence="3" id="KW-1185">Reference proteome</keyword>
<dbReference type="AlphaFoldDB" id="A0A2U1SZ17"/>
<evidence type="ECO:0000259" key="1">
    <source>
        <dbReference type="PROSITE" id="PS51384"/>
    </source>
</evidence>
<dbReference type="RefSeq" id="WP_108996918.1">
    <property type="nucleotide sequence ID" value="NZ_QEEX01000001.1"/>
</dbReference>
<dbReference type="InterPro" id="IPR039261">
    <property type="entry name" value="FNR_nucleotide-bd"/>
</dbReference>
<dbReference type="SUPFAM" id="SSF63380">
    <property type="entry name" value="Riboflavin synthase domain-like"/>
    <property type="match status" value="1"/>
</dbReference>
<dbReference type="EMBL" id="QEEX01000001">
    <property type="protein sequence ID" value="PWB96874.1"/>
    <property type="molecule type" value="Genomic_DNA"/>
</dbReference>
<dbReference type="Pfam" id="PF08021">
    <property type="entry name" value="FAD_binding_9"/>
    <property type="match status" value="1"/>
</dbReference>
<accession>A0A2U1SZ17</accession>
<protein>
    <submittedName>
        <fullName evidence="2">Siderophore-interacting protein</fullName>
    </submittedName>
</protein>
<dbReference type="CDD" id="cd06193">
    <property type="entry name" value="siderophore_interacting"/>
    <property type="match status" value="1"/>
</dbReference>
<proteinExistence type="predicted"/>
<comment type="caution">
    <text evidence="2">The sequence shown here is derived from an EMBL/GenBank/DDBJ whole genome shotgun (WGS) entry which is preliminary data.</text>
</comment>
<dbReference type="Gene3D" id="3.40.50.80">
    <property type="entry name" value="Nucleotide-binding domain of ferredoxin-NADP reductase (FNR) module"/>
    <property type="match status" value="1"/>
</dbReference>
<name>A0A2U1SZ17_9MICO</name>
<dbReference type="InterPro" id="IPR007037">
    <property type="entry name" value="SIP_rossman_dom"/>
</dbReference>
<dbReference type="Proteomes" id="UP000244978">
    <property type="component" value="Unassembled WGS sequence"/>
</dbReference>
<evidence type="ECO:0000313" key="3">
    <source>
        <dbReference type="Proteomes" id="UP000244978"/>
    </source>
</evidence>
<dbReference type="Pfam" id="PF04954">
    <property type="entry name" value="SIP"/>
    <property type="match status" value="1"/>
</dbReference>
<reference evidence="3" key="1">
    <citation type="submission" date="2018-04" db="EMBL/GenBank/DDBJ databases">
        <authorList>
            <person name="Liu S."/>
            <person name="Wang Z."/>
            <person name="Li J."/>
        </authorList>
    </citation>
    <scope>NUCLEOTIDE SEQUENCE [LARGE SCALE GENOMIC DNA]</scope>
    <source>
        <strain evidence="3">S1194</strain>
    </source>
</reference>
<dbReference type="Gene3D" id="2.40.30.10">
    <property type="entry name" value="Translation factors"/>
    <property type="match status" value="1"/>
</dbReference>
<sequence>MIEHGPVERNEFAIRTLTVSRVTRIGASFVRITLTGDSLATFSSTGPADHVKVFFADPATGVLSVPVMTPEGPRRPEGGVVVSRDYTPRAFRPATEDSPAELDLDFVVHGSDAPASSWAEAAAPGDSLTIAGPRGSRPAPTGMKRVVLGADETALPSVARWISQLPESVEIFAFVELSHDSDAVYLSPADVNRAHVIWLPKGESALERAIRNLGPIEDDTYVWVAGEAGALVPIRRYLRRELGLPASQVKVDGYWKSGEAGRDHHAPIDESDPED</sequence>
<evidence type="ECO:0000313" key="2">
    <source>
        <dbReference type="EMBL" id="PWB96874.1"/>
    </source>
</evidence>
<dbReference type="InterPro" id="IPR039374">
    <property type="entry name" value="SIP_fam"/>
</dbReference>
<dbReference type="GO" id="GO:0016491">
    <property type="term" value="F:oxidoreductase activity"/>
    <property type="evidence" value="ECO:0007669"/>
    <property type="project" value="InterPro"/>
</dbReference>
<dbReference type="InterPro" id="IPR013113">
    <property type="entry name" value="SIP_FAD-bd"/>
</dbReference>
<dbReference type="InterPro" id="IPR017927">
    <property type="entry name" value="FAD-bd_FR_type"/>
</dbReference>
<dbReference type="PANTHER" id="PTHR30157">
    <property type="entry name" value="FERRIC REDUCTASE, NADPH-DEPENDENT"/>
    <property type="match status" value="1"/>
</dbReference>